<feature type="transmembrane region" description="Helical" evidence="1">
    <location>
        <begin position="61"/>
        <end position="79"/>
    </location>
</feature>
<protein>
    <submittedName>
        <fullName evidence="2">Uncharacterized protein</fullName>
    </submittedName>
</protein>
<name>A0A5B8V8G9_9BACT</name>
<dbReference type="EMBL" id="CP042435">
    <property type="protein sequence ID" value="QEC67131.1"/>
    <property type="molecule type" value="Genomic_DNA"/>
</dbReference>
<keyword evidence="1" id="KW-1133">Transmembrane helix</keyword>
<evidence type="ECO:0000256" key="1">
    <source>
        <dbReference type="SAM" id="Phobius"/>
    </source>
</evidence>
<dbReference type="OrthoDB" id="69505at2"/>
<evidence type="ECO:0000313" key="2">
    <source>
        <dbReference type="EMBL" id="QEC67131.1"/>
    </source>
</evidence>
<dbReference type="Proteomes" id="UP000321533">
    <property type="component" value="Chromosome"/>
</dbReference>
<sequence length="109" mass="12801">MWHTDTLWFEIAIVSIIYAAGNILFGQFEEQTPKWRRIGKYILTLVIVIALSVYFGRTVAMLVLSAFIIPFLYIHAYYLPKKKGIHGFTGEPKSKYYDFRGWDKNIFDK</sequence>
<accession>A0A5B8V8G9</accession>
<keyword evidence="1" id="KW-0812">Transmembrane</keyword>
<keyword evidence="1" id="KW-0472">Membrane</keyword>
<gene>
    <name evidence="2" type="ORF">FRZ67_07440</name>
</gene>
<dbReference type="KEGG" id="pgin:FRZ67_07440"/>
<proteinExistence type="predicted"/>
<feature type="transmembrane region" description="Helical" evidence="1">
    <location>
        <begin position="38"/>
        <end position="55"/>
    </location>
</feature>
<evidence type="ECO:0000313" key="3">
    <source>
        <dbReference type="Proteomes" id="UP000321533"/>
    </source>
</evidence>
<organism evidence="2 3">
    <name type="scientific">Panacibacter ginsenosidivorans</name>
    <dbReference type="NCBI Taxonomy" id="1813871"/>
    <lineage>
        <taxon>Bacteria</taxon>
        <taxon>Pseudomonadati</taxon>
        <taxon>Bacteroidota</taxon>
        <taxon>Chitinophagia</taxon>
        <taxon>Chitinophagales</taxon>
        <taxon>Chitinophagaceae</taxon>
        <taxon>Panacibacter</taxon>
    </lineage>
</organism>
<keyword evidence="3" id="KW-1185">Reference proteome</keyword>
<reference evidence="2 3" key="1">
    <citation type="journal article" date="2016" name="Int. J. Syst. Evol. Microbiol.">
        <title>Panacibacter ginsenosidivorans gen. nov., sp. nov., with ginsenoside converting activity isolated from soil of a ginseng field.</title>
        <authorList>
            <person name="Siddiqi M.Z."/>
            <person name="Muhammad Shafi S."/>
            <person name="Choi K.D."/>
            <person name="Im W.T."/>
        </authorList>
    </citation>
    <scope>NUCLEOTIDE SEQUENCE [LARGE SCALE GENOMIC DNA]</scope>
    <source>
        <strain evidence="2 3">Gsoil1550</strain>
    </source>
</reference>
<dbReference type="AlphaFoldDB" id="A0A5B8V8G9"/>
<dbReference type="RefSeq" id="WP_147188939.1">
    <property type="nucleotide sequence ID" value="NZ_CP042435.1"/>
</dbReference>
<feature type="transmembrane region" description="Helical" evidence="1">
    <location>
        <begin position="6"/>
        <end position="26"/>
    </location>
</feature>